<comment type="caution">
    <text evidence="2">The sequence shown here is derived from an EMBL/GenBank/DDBJ whole genome shotgun (WGS) entry which is preliminary data.</text>
</comment>
<proteinExistence type="predicted"/>
<sequence length="199" mass="22829">MANLINTIKKEGKMHGGYDYRTPEPDKWGWVWPVAKLIIALAIVSLIVFGLIKCSQFEKKATLRRNQQAETLLSGEHSLRKLTEIRNEKNSWSVSGGFFGFAGGIYGGGASYSETKIIFSWLMNNGKYALSEVPFAKVFVNIDEKIGIPNVQFEWKDTNNYYEWYEVNDAMRYMVVAVTINCHPDHWPHEIQMPMNRAK</sequence>
<feature type="transmembrane region" description="Helical" evidence="1">
    <location>
        <begin position="30"/>
        <end position="52"/>
    </location>
</feature>
<evidence type="ECO:0000256" key="1">
    <source>
        <dbReference type="SAM" id="Phobius"/>
    </source>
</evidence>
<keyword evidence="1" id="KW-0472">Membrane</keyword>
<name>A0A1F5SGJ1_9BACT</name>
<dbReference type="Proteomes" id="UP000178367">
    <property type="component" value="Unassembled WGS sequence"/>
</dbReference>
<organism evidence="2 3">
    <name type="scientific">Candidatus Falkowbacteria bacterium RIFOXYA2_FULL_47_19</name>
    <dbReference type="NCBI Taxonomy" id="1797994"/>
    <lineage>
        <taxon>Bacteria</taxon>
        <taxon>Candidatus Falkowiibacteriota</taxon>
    </lineage>
</organism>
<accession>A0A1F5SGJ1</accession>
<evidence type="ECO:0000313" key="2">
    <source>
        <dbReference type="EMBL" id="OGF25820.1"/>
    </source>
</evidence>
<dbReference type="AlphaFoldDB" id="A0A1F5SGJ1"/>
<protein>
    <submittedName>
        <fullName evidence="2">Uncharacterized protein</fullName>
    </submittedName>
</protein>
<keyword evidence="1" id="KW-1133">Transmembrane helix</keyword>
<dbReference type="EMBL" id="MFGB01000020">
    <property type="protein sequence ID" value="OGF25820.1"/>
    <property type="molecule type" value="Genomic_DNA"/>
</dbReference>
<evidence type="ECO:0000313" key="3">
    <source>
        <dbReference type="Proteomes" id="UP000178367"/>
    </source>
</evidence>
<reference evidence="2 3" key="1">
    <citation type="journal article" date="2016" name="Nat. Commun.">
        <title>Thousands of microbial genomes shed light on interconnected biogeochemical processes in an aquifer system.</title>
        <authorList>
            <person name="Anantharaman K."/>
            <person name="Brown C.T."/>
            <person name="Hug L.A."/>
            <person name="Sharon I."/>
            <person name="Castelle C.J."/>
            <person name="Probst A.J."/>
            <person name="Thomas B.C."/>
            <person name="Singh A."/>
            <person name="Wilkins M.J."/>
            <person name="Karaoz U."/>
            <person name="Brodie E.L."/>
            <person name="Williams K.H."/>
            <person name="Hubbard S.S."/>
            <person name="Banfield J.F."/>
        </authorList>
    </citation>
    <scope>NUCLEOTIDE SEQUENCE [LARGE SCALE GENOMIC DNA]</scope>
</reference>
<gene>
    <name evidence="2" type="ORF">A2227_01310</name>
</gene>
<keyword evidence="1" id="KW-0812">Transmembrane</keyword>